<name>A0ABU2LK84_9ACTN</name>
<keyword evidence="2" id="KW-0732">Signal</keyword>
<accession>A0ABU2LK84</accession>
<dbReference type="Gene3D" id="3.20.20.80">
    <property type="entry name" value="Glycosidases"/>
    <property type="match status" value="1"/>
</dbReference>
<evidence type="ECO:0000313" key="5">
    <source>
        <dbReference type="Proteomes" id="UP001183420"/>
    </source>
</evidence>
<feature type="compositionally biased region" description="Low complexity" evidence="1">
    <location>
        <begin position="151"/>
        <end position="164"/>
    </location>
</feature>
<dbReference type="InterPro" id="IPR015020">
    <property type="entry name" value="Rv2525c-like_Glyco_Hydro-like"/>
</dbReference>
<dbReference type="Pfam" id="PF08924">
    <property type="entry name" value="Rv2525c_GlyHyd-like"/>
    <property type="match status" value="1"/>
</dbReference>
<reference evidence="5" key="1">
    <citation type="submission" date="2023-07" db="EMBL/GenBank/DDBJ databases">
        <title>30 novel species of actinomycetes from the DSMZ collection.</title>
        <authorList>
            <person name="Nouioui I."/>
        </authorList>
    </citation>
    <scope>NUCLEOTIDE SEQUENCE [LARGE SCALE GENOMIC DNA]</scope>
    <source>
        <strain evidence="5">DSM 44918</strain>
    </source>
</reference>
<proteinExistence type="predicted"/>
<evidence type="ECO:0000259" key="3">
    <source>
        <dbReference type="Pfam" id="PF08924"/>
    </source>
</evidence>
<comment type="caution">
    <text evidence="4">The sequence shown here is derived from an EMBL/GenBank/DDBJ whole genome shotgun (WGS) entry which is preliminary data.</text>
</comment>
<organism evidence="4 5">
    <name type="scientific">Streptomyces millisiae</name>
    <dbReference type="NCBI Taxonomy" id="3075542"/>
    <lineage>
        <taxon>Bacteria</taxon>
        <taxon>Bacillati</taxon>
        <taxon>Actinomycetota</taxon>
        <taxon>Actinomycetes</taxon>
        <taxon>Kitasatosporales</taxon>
        <taxon>Streptomycetaceae</taxon>
        <taxon>Streptomyces</taxon>
    </lineage>
</organism>
<feature type="signal peptide" evidence="2">
    <location>
        <begin position="1"/>
        <end position="26"/>
    </location>
</feature>
<evidence type="ECO:0000256" key="1">
    <source>
        <dbReference type="SAM" id="MobiDB-lite"/>
    </source>
</evidence>
<dbReference type="InterPro" id="IPR017853">
    <property type="entry name" value="GH"/>
</dbReference>
<dbReference type="EMBL" id="JAVREM010000004">
    <property type="protein sequence ID" value="MDT0317996.1"/>
    <property type="molecule type" value="Genomic_DNA"/>
</dbReference>
<evidence type="ECO:0000313" key="4">
    <source>
        <dbReference type="EMBL" id="MDT0317996.1"/>
    </source>
</evidence>
<keyword evidence="5" id="KW-1185">Reference proteome</keyword>
<dbReference type="Proteomes" id="UP001183420">
    <property type="component" value="Unassembled WGS sequence"/>
</dbReference>
<dbReference type="SUPFAM" id="SSF51445">
    <property type="entry name" value="(Trans)glycosidases"/>
    <property type="match status" value="1"/>
</dbReference>
<gene>
    <name evidence="4" type="ORF">RNC47_06530</name>
</gene>
<feature type="region of interest" description="Disordered" evidence="1">
    <location>
        <begin position="144"/>
        <end position="164"/>
    </location>
</feature>
<protein>
    <submittedName>
        <fullName evidence="4">DUF1906 domain-containing protein</fullName>
    </submittedName>
</protein>
<evidence type="ECO:0000256" key="2">
    <source>
        <dbReference type="SAM" id="SignalP"/>
    </source>
</evidence>
<sequence>MRRATVSALAGVTLLAALNAAPAAQAADERTVDYRGYEIDVPADWPVFDLAQDPTTCVRFDRPAVYLGTPGEQQDCPSHLVGRTTGLVIEPLTADAVRATADGTVRVPVPEAGLLVSAAHGPAAGEAELVRDVLATARVTADAEPAPVPAPAKDSAAPLAAAGPQPGTYTGRGFDACAAPSLSAMNTWRDSSPYQAVGVYISGGLRACSQPNLTASWVTNTTADGWHLMPIDVGRQAPCTNYASRMSTDPATARSQGSTAAASAVTAAQNLGIPAGSAIYSDIEAYTRGGSCTTAVLNYVQGWTQALHDRGYLSGVYSSAASGIADLVAAVPNTPAELRVDHIWFAWWNNVADTDGGSYIPDNYWNQRQRIHQFRGGATETYGGVSINIDRNYLDVVTR</sequence>
<feature type="chain" id="PRO_5046904399" evidence="2">
    <location>
        <begin position="27"/>
        <end position="399"/>
    </location>
</feature>
<feature type="domain" description="Rv2525c-like glycoside hydrolase-like" evidence="3">
    <location>
        <begin position="187"/>
        <end position="393"/>
    </location>
</feature>
<dbReference type="RefSeq" id="WP_311596353.1">
    <property type="nucleotide sequence ID" value="NZ_JAVREM010000004.1"/>
</dbReference>